<gene>
    <name evidence="5" type="ORF">CNF02_11450</name>
</gene>
<evidence type="ECO:0000256" key="3">
    <source>
        <dbReference type="ARBA" id="ARBA00023136"/>
    </source>
</evidence>
<dbReference type="Gene3D" id="1.20.1250.20">
    <property type="entry name" value="MFS general substrate transporter like domains"/>
    <property type="match status" value="1"/>
</dbReference>
<keyword evidence="2 4" id="KW-1133">Transmembrane helix</keyword>
<feature type="transmembrane region" description="Helical" evidence="4">
    <location>
        <begin position="238"/>
        <end position="259"/>
    </location>
</feature>
<keyword evidence="1 4" id="KW-0812">Transmembrane</keyword>
<protein>
    <submittedName>
        <fullName evidence="5">MFS transporter</fullName>
    </submittedName>
</protein>
<feature type="transmembrane region" description="Helical" evidence="4">
    <location>
        <begin position="203"/>
        <end position="223"/>
    </location>
</feature>
<feature type="transmembrane region" description="Helical" evidence="4">
    <location>
        <begin position="116"/>
        <end position="140"/>
    </location>
</feature>
<dbReference type="SUPFAM" id="SSF103473">
    <property type="entry name" value="MFS general substrate transporter"/>
    <property type="match status" value="1"/>
</dbReference>
<proteinExistence type="predicted"/>
<dbReference type="EMBL" id="NTJZ01000014">
    <property type="protein sequence ID" value="PDH32706.1"/>
    <property type="molecule type" value="Genomic_DNA"/>
</dbReference>
<dbReference type="AlphaFoldDB" id="A0A2A5W967"/>
<comment type="caution">
    <text evidence="5">The sequence shown here is derived from an EMBL/GenBank/DDBJ whole genome shotgun (WGS) entry which is preliminary data.</text>
</comment>
<feature type="transmembrane region" description="Helical" evidence="4">
    <location>
        <begin position="25"/>
        <end position="45"/>
    </location>
</feature>
<feature type="transmembrane region" description="Helical" evidence="4">
    <location>
        <begin position="52"/>
        <end position="72"/>
    </location>
</feature>
<feature type="transmembrane region" description="Helical" evidence="4">
    <location>
        <begin position="357"/>
        <end position="382"/>
    </location>
</feature>
<reference evidence="5 6" key="1">
    <citation type="submission" date="2017-08" db="EMBL/GenBank/DDBJ databases">
        <title>Fine stratification of microbial communities through a metagenomic profile of the photic zone.</title>
        <authorList>
            <person name="Haro-Moreno J.M."/>
            <person name="Lopez-Perez M."/>
            <person name="De La Torre J."/>
            <person name="Picazo A."/>
            <person name="Camacho A."/>
            <person name="Rodriguez-Valera F."/>
        </authorList>
    </citation>
    <scope>NUCLEOTIDE SEQUENCE [LARGE SCALE GENOMIC DNA]</scope>
    <source>
        <strain evidence="5">MED-G28</strain>
    </source>
</reference>
<feature type="transmembrane region" description="Helical" evidence="4">
    <location>
        <begin position="84"/>
        <end position="104"/>
    </location>
</feature>
<evidence type="ECO:0000313" key="5">
    <source>
        <dbReference type="EMBL" id="PDH32706.1"/>
    </source>
</evidence>
<sequence length="410" mass="44763">MAAYYMLRPVRDAMASDWSNTEISILWNIQFFLSLTFVAIYGASVSRISFRFLVPTVYGFFALSFLCFYLSSGLVSSQVLLDKAFYLWVSLFSLFHVSVFWSLMADLYDKEQSRRLFGFIAVGASAGAIVGPLFAALAVNIAGSDVLMLCASFMMLLPLPIIFYLQRLKVTVLHNERVKVDLSHVKIGGNSLAGFRQFFSSPYLIGIAAFILLYTAIGSFAYFEQANLLRGYSRDERTAILAILALVVNILTFVLGFFATSRLTTRLGMPATLAVVPLFMCAALLVLAFAPILTVLLALQVARQSGNYGITRPAREMLFTSVSRETRFKAKPVVDVAIYRGGDALWSSAFAVLTDGIGLGIGAMAAIGAGIAAIWAGTGMALGRVFNRRSQAQEDDTGQIQANAPEFSQN</sequence>
<evidence type="ECO:0000256" key="4">
    <source>
        <dbReference type="SAM" id="Phobius"/>
    </source>
</evidence>
<dbReference type="InterPro" id="IPR011701">
    <property type="entry name" value="MFS"/>
</dbReference>
<dbReference type="PANTHER" id="PTHR43596:SF1">
    <property type="entry name" value="ADP,ATP CARRIER PROTEIN"/>
    <property type="match status" value="1"/>
</dbReference>
<evidence type="ECO:0000256" key="1">
    <source>
        <dbReference type="ARBA" id="ARBA00022692"/>
    </source>
</evidence>
<feature type="transmembrane region" description="Helical" evidence="4">
    <location>
        <begin position="146"/>
        <end position="165"/>
    </location>
</feature>
<evidence type="ECO:0000313" key="6">
    <source>
        <dbReference type="Proteomes" id="UP000219329"/>
    </source>
</evidence>
<dbReference type="PANTHER" id="PTHR43596">
    <property type="entry name" value="ADP,ATP CARRIER PROTEIN"/>
    <property type="match status" value="1"/>
</dbReference>
<dbReference type="GO" id="GO:0022857">
    <property type="term" value="F:transmembrane transporter activity"/>
    <property type="evidence" value="ECO:0007669"/>
    <property type="project" value="InterPro"/>
</dbReference>
<dbReference type="Pfam" id="PF07690">
    <property type="entry name" value="MFS_1"/>
    <property type="match status" value="1"/>
</dbReference>
<dbReference type="Proteomes" id="UP000219329">
    <property type="component" value="Unassembled WGS sequence"/>
</dbReference>
<dbReference type="InterPro" id="IPR036259">
    <property type="entry name" value="MFS_trans_sf"/>
</dbReference>
<name>A0A2A5W967_9GAMM</name>
<accession>A0A2A5W967</accession>
<keyword evidence="3 4" id="KW-0472">Membrane</keyword>
<evidence type="ECO:0000256" key="2">
    <source>
        <dbReference type="ARBA" id="ARBA00022989"/>
    </source>
</evidence>
<feature type="transmembrane region" description="Helical" evidence="4">
    <location>
        <begin position="271"/>
        <end position="299"/>
    </location>
</feature>
<organism evidence="5 6">
    <name type="scientific">OM182 bacterium MED-G28</name>
    <dbReference type="NCBI Taxonomy" id="1986256"/>
    <lineage>
        <taxon>Bacteria</taxon>
        <taxon>Pseudomonadati</taxon>
        <taxon>Pseudomonadota</taxon>
        <taxon>Gammaproteobacteria</taxon>
        <taxon>OMG group</taxon>
        <taxon>OM182 clade</taxon>
    </lineage>
</organism>